<comment type="caution">
    <text evidence="1">The sequence shown here is derived from an EMBL/GenBank/DDBJ whole genome shotgun (WGS) entry which is preliminary data.</text>
</comment>
<protein>
    <submittedName>
        <fullName evidence="1">Receptor-like serine/threonine-protein kinase</fullName>
    </submittedName>
</protein>
<sequence length="668" mass="74708">MTVEEVKAVKRKNIVVGIKIDGHSRELLNWALVKVAETGDHVVAIHVCSDSDSTSKNKPLLDEYLQVYEGLCNAKKVDLTGDVLTGSSIQKVLVREARNLAAESVIVGIRREFRLGTCWFSVAKYCAKRLPQTTDILAIYNGKVVYRRSSSNRLPGRKGDPKPSFYLVRDQSLTDNQSEFGDSETSETPRHSHEVICNSRNDSFNSPVQKHKKFHSSSFSFVTERCAEERPGWPLLRIATAPVTRPAAVAKKLSVAQWVMSLPNRPPPKSPQPKAGFSSSEIENSLMVENLDRLIKTNSSGLKWFAYDVIKTSTSRFSSDKLIGDGGYNRVYKGLLPGGKLVAVKVLKSSKEAWKDFTQEVDIMSSLKHKNITPLLGICVEDNELISVYDFLSGGNLEENLHGNSKETSVLSWELRFNLAVEIAEALNYLHNECSRPVIHRDVKSSNILLSNEFEPKLSDFGLAIWGPSDSSFLTDNDVVGTFGYLAPEYFVYGKVSDKVDVYSFGVVLLELLSGRKAITFDADKGQESLVMWAKLKLETGNLRSMLDLNLEGNIDETQIQRMGLAARLCLTRSARLRPKMSQVLEILNGERDVDEWLNTWFGDQNEAENQDNTDDEVYPHLKAESHLGLALLDVEETTPSFNSMERSSKMSLEEYLKERLSSSSSLD</sequence>
<evidence type="ECO:0000313" key="1">
    <source>
        <dbReference type="EMBL" id="KAI8025519.1"/>
    </source>
</evidence>
<dbReference type="Proteomes" id="UP001060215">
    <property type="component" value="Chromosome 3"/>
</dbReference>
<keyword evidence="2" id="KW-1185">Reference proteome</keyword>
<gene>
    <name evidence="1" type="ORF">LOK49_LG02G03917</name>
</gene>
<accession>A0ACC0IJP5</accession>
<reference evidence="1 2" key="1">
    <citation type="journal article" date="2022" name="Plant J.">
        <title>Chromosome-level genome of Camellia lanceoleosa provides a valuable resource for understanding genome evolution and self-incompatibility.</title>
        <authorList>
            <person name="Gong W."/>
            <person name="Xiao S."/>
            <person name="Wang L."/>
            <person name="Liao Z."/>
            <person name="Chang Y."/>
            <person name="Mo W."/>
            <person name="Hu G."/>
            <person name="Li W."/>
            <person name="Zhao G."/>
            <person name="Zhu H."/>
            <person name="Hu X."/>
            <person name="Ji K."/>
            <person name="Xiang X."/>
            <person name="Song Q."/>
            <person name="Yuan D."/>
            <person name="Jin S."/>
            <person name="Zhang L."/>
        </authorList>
    </citation>
    <scope>NUCLEOTIDE SEQUENCE [LARGE SCALE GENOMIC DNA]</scope>
    <source>
        <strain evidence="1">SQ_2022a</strain>
    </source>
</reference>
<name>A0ACC0IJP5_9ERIC</name>
<dbReference type="EMBL" id="CM045760">
    <property type="protein sequence ID" value="KAI8025519.1"/>
    <property type="molecule type" value="Genomic_DNA"/>
</dbReference>
<evidence type="ECO:0000313" key="2">
    <source>
        <dbReference type="Proteomes" id="UP001060215"/>
    </source>
</evidence>
<organism evidence="1 2">
    <name type="scientific">Camellia lanceoleosa</name>
    <dbReference type="NCBI Taxonomy" id="1840588"/>
    <lineage>
        <taxon>Eukaryota</taxon>
        <taxon>Viridiplantae</taxon>
        <taxon>Streptophyta</taxon>
        <taxon>Embryophyta</taxon>
        <taxon>Tracheophyta</taxon>
        <taxon>Spermatophyta</taxon>
        <taxon>Magnoliopsida</taxon>
        <taxon>eudicotyledons</taxon>
        <taxon>Gunneridae</taxon>
        <taxon>Pentapetalae</taxon>
        <taxon>asterids</taxon>
        <taxon>Ericales</taxon>
        <taxon>Theaceae</taxon>
        <taxon>Camellia</taxon>
    </lineage>
</organism>
<proteinExistence type="predicted"/>